<keyword evidence="1" id="KW-0863">Zinc-finger</keyword>
<dbReference type="Proteomes" id="UP000275772">
    <property type="component" value="Unassembled WGS sequence"/>
</dbReference>
<feature type="compositionally biased region" description="Low complexity" evidence="2">
    <location>
        <begin position="431"/>
        <end position="448"/>
    </location>
</feature>
<feature type="domain" description="C2H2-type" evidence="3">
    <location>
        <begin position="582"/>
        <end position="618"/>
    </location>
</feature>
<reference evidence="4 5" key="1">
    <citation type="submission" date="2017-11" db="EMBL/GenBank/DDBJ databases">
        <authorList>
            <person name="Kracher B."/>
        </authorList>
    </citation>
    <scope>NUCLEOTIDE SEQUENCE [LARGE SCALE GENOMIC DNA]</scope>
    <source>
        <strain evidence="4 5">RACE1</strain>
    </source>
</reference>
<proteinExistence type="predicted"/>
<sequence>MLALPTRCDQLRELSPLNTDSPHSTNSKIYSNISQPLPETTRWSSLSPSIDPESEEDANICTFSSDEPVFSYYSPPLSNQPYMNSPMHSNPNYHPDKMNNNQDTPRTGGKAHHRESSLSSLCSAGPASPYTANVSNPQIVGEVYDYSDQSFFPGIKPMTPAQTPSQEPFLMPQFSSGFPKISAMCQEAVPLPEIGYAGRSSMAPILDSDAQVSISALDLERQQQTGEIPSDNIWLPEGILCDQSYRNMVRFNQNMSNIYEDSLYDPNNLTTAQSPITPSSSITRLSTERLFEQRLQAAKNQQLHANSNSSILFQPQDCVSFQHGLNLAPVNSFEIDSPSLRVNTMTPLQGQQKRENDVRVFQEQIRRSSSIQPGSAISPRDVGLSFHENKNRIAPAFPSQQAPPHMFSSYYPSHQLDLQDSDQSVSPRGLSSIAASRRQSSSTYSSVQSNLQQNEFNFNLPGVNDNLQHVPRQSSFFPSPQGLDNSAAAFTNHIPMKKRKGNQESNLHISGTKRPLMTTADTGTYTCTYHGCTLRFETPARLQRHKREGHRNSAAAAAAAALHGGGGMTSAAVQRNSQAGPHKCDRINPSTGKPCNTIFSRPYDLTRHEDTIHNTHKQKVYCPLCEDEKSFSRNDALTRHLRVVHPDYVDPSTRKRRATGE</sequence>
<organism evidence="4 5">
    <name type="scientific">Blumeria hordei</name>
    <name type="common">Barley powdery mildew</name>
    <name type="synonym">Blumeria graminis f. sp. hordei</name>
    <dbReference type="NCBI Taxonomy" id="2867405"/>
    <lineage>
        <taxon>Eukaryota</taxon>
        <taxon>Fungi</taxon>
        <taxon>Dikarya</taxon>
        <taxon>Ascomycota</taxon>
        <taxon>Pezizomycotina</taxon>
        <taxon>Leotiomycetes</taxon>
        <taxon>Erysiphales</taxon>
        <taxon>Erysiphaceae</taxon>
        <taxon>Blumeria</taxon>
    </lineage>
</organism>
<accession>A0A383UYT7</accession>
<keyword evidence="1" id="KW-0862">Zinc</keyword>
<dbReference type="InterPro" id="IPR051061">
    <property type="entry name" value="Zinc_finger_trans_reg"/>
</dbReference>
<keyword evidence="1" id="KW-0479">Metal-binding</keyword>
<dbReference type="Gene3D" id="3.30.160.60">
    <property type="entry name" value="Classic Zinc Finger"/>
    <property type="match status" value="1"/>
</dbReference>
<protein>
    <recommendedName>
        <fullName evidence="3">C2H2-type domain-containing protein</fullName>
    </recommendedName>
</protein>
<gene>
    <name evidence="4" type="ORF">BLGHR1_16337</name>
</gene>
<evidence type="ECO:0000256" key="2">
    <source>
        <dbReference type="SAM" id="MobiDB-lite"/>
    </source>
</evidence>
<feature type="compositionally biased region" description="Polar residues" evidence="2">
    <location>
        <begin position="76"/>
        <end position="105"/>
    </location>
</feature>
<dbReference type="GO" id="GO:0006357">
    <property type="term" value="P:regulation of transcription by RNA polymerase II"/>
    <property type="evidence" value="ECO:0007669"/>
    <property type="project" value="TreeGrafter"/>
</dbReference>
<evidence type="ECO:0000313" key="5">
    <source>
        <dbReference type="Proteomes" id="UP000275772"/>
    </source>
</evidence>
<dbReference type="GO" id="GO:0008270">
    <property type="term" value="F:zinc ion binding"/>
    <property type="evidence" value="ECO:0007669"/>
    <property type="project" value="UniProtKB-KW"/>
</dbReference>
<evidence type="ECO:0000256" key="1">
    <source>
        <dbReference type="PROSITE-ProRule" id="PRU00042"/>
    </source>
</evidence>
<feature type="region of interest" description="Disordered" evidence="2">
    <location>
        <begin position="74"/>
        <end position="114"/>
    </location>
</feature>
<dbReference type="PANTHER" id="PTHR46179">
    <property type="entry name" value="ZINC FINGER PROTEIN"/>
    <property type="match status" value="1"/>
</dbReference>
<dbReference type="PROSITE" id="PS50157">
    <property type="entry name" value="ZINC_FINGER_C2H2_2"/>
    <property type="match status" value="2"/>
</dbReference>
<dbReference type="InterPro" id="IPR013087">
    <property type="entry name" value="Znf_C2H2_type"/>
</dbReference>
<name>A0A383UYT7_BLUHO</name>
<dbReference type="VEuPathDB" id="FungiDB:BLGHR1_16337"/>
<evidence type="ECO:0000259" key="3">
    <source>
        <dbReference type="PROSITE" id="PS50157"/>
    </source>
</evidence>
<feature type="compositionally biased region" description="Polar residues" evidence="2">
    <location>
        <begin position="16"/>
        <end position="48"/>
    </location>
</feature>
<feature type="domain" description="C2H2-type" evidence="3">
    <location>
        <begin position="525"/>
        <end position="555"/>
    </location>
</feature>
<evidence type="ECO:0000313" key="4">
    <source>
        <dbReference type="EMBL" id="SZF05534.1"/>
    </source>
</evidence>
<dbReference type="PROSITE" id="PS00028">
    <property type="entry name" value="ZINC_FINGER_C2H2_1"/>
    <property type="match status" value="1"/>
</dbReference>
<dbReference type="GO" id="GO:0005634">
    <property type="term" value="C:nucleus"/>
    <property type="evidence" value="ECO:0007669"/>
    <property type="project" value="TreeGrafter"/>
</dbReference>
<feature type="region of interest" description="Disordered" evidence="2">
    <location>
        <begin position="418"/>
        <end position="448"/>
    </location>
</feature>
<dbReference type="EMBL" id="UNSH01000081">
    <property type="protein sequence ID" value="SZF05534.1"/>
    <property type="molecule type" value="Genomic_DNA"/>
</dbReference>
<dbReference type="SMART" id="SM00355">
    <property type="entry name" value="ZnF_C2H2"/>
    <property type="match status" value="3"/>
</dbReference>
<feature type="region of interest" description="Disordered" evidence="2">
    <location>
        <begin position="1"/>
        <end position="57"/>
    </location>
</feature>
<dbReference type="AlphaFoldDB" id="A0A383UYT7"/>
<dbReference type="PANTHER" id="PTHR46179:SF19">
    <property type="entry name" value="C2H2 FINGER DOMAIN TRANSCRIPTION FACTOR (EUROFUNG)-RELATED"/>
    <property type="match status" value="1"/>
</dbReference>
<dbReference type="Pfam" id="PF00096">
    <property type="entry name" value="zf-C2H2"/>
    <property type="match status" value="1"/>
</dbReference>